<dbReference type="InterPro" id="IPR035376">
    <property type="entry name" value="NigD_C"/>
</dbReference>
<dbReference type="EMBL" id="JADIMI010000070">
    <property type="protein sequence ID" value="MBO8452722.1"/>
    <property type="molecule type" value="Genomic_DNA"/>
</dbReference>
<name>A0A9D9EUH5_9BACT</name>
<dbReference type="AlphaFoldDB" id="A0A9D9EUH5"/>
<proteinExistence type="predicted"/>
<accession>A0A9D9EUH5</accession>
<dbReference type="Pfam" id="PF12667">
    <property type="entry name" value="NigD_N"/>
    <property type="match status" value="1"/>
</dbReference>
<evidence type="ECO:0000259" key="3">
    <source>
        <dbReference type="Pfam" id="PF17415"/>
    </source>
</evidence>
<comment type="caution">
    <text evidence="4">The sequence shown here is derived from an EMBL/GenBank/DDBJ whole genome shotgun (WGS) entry which is preliminary data.</text>
</comment>
<sequence length="277" mass="30482">MKTSIRTVITAAAIISASLISWSCMKNDGPYYDMSIYYPNAVVTVKPLDDKGSSFYMQLDDNTTLKPLNITASPYKEKEVRAFVNYRVIEDGDAGDYDQAVNIIWIDSLRTKTMAPDLGDRNETEYGSDPVEIIKGFPTVVEDGYMTLGFVTYTSGYGARHDVNLIYTGDPDAAEDSEKYVVEFRHNAHGDNYGNLAEGYVAFRLDEIEGEDGITAGLPDTEGKTVKLTLKWNSIRNGARSVQFDYCTRKSSGEIEGAGEAEGSTDGIDTASLLKLD</sequence>
<dbReference type="Gene3D" id="2.60.40.2370">
    <property type="entry name" value="NigD-like, C-terminal beta sandwich domain"/>
    <property type="match status" value="1"/>
</dbReference>
<keyword evidence="1" id="KW-0732">Signal</keyword>
<feature type="signal peptide" evidence="1">
    <location>
        <begin position="1"/>
        <end position="26"/>
    </location>
</feature>
<feature type="domain" description="NigD-like N-terminal OB" evidence="2">
    <location>
        <begin position="42"/>
        <end position="108"/>
    </location>
</feature>
<dbReference type="InterPro" id="IPR024299">
    <property type="entry name" value="NigD-like_OB_dom"/>
</dbReference>
<evidence type="ECO:0000256" key="1">
    <source>
        <dbReference type="SAM" id="SignalP"/>
    </source>
</evidence>
<evidence type="ECO:0000313" key="5">
    <source>
        <dbReference type="Proteomes" id="UP000823661"/>
    </source>
</evidence>
<dbReference type="InterPro" id="IPR038143">
    <property type="entry name" value="NigD-like_C_dom_sf"/>
</dbReference>
<dbReference type="Proteomes" id="UP000823661">
    <property type="component" value="Unassembled WGS sequence"/>
</dbReference>
<protein>
    <submittedName>
        <fullName evidence="4">NigD-like N-terminal domain-containing protein</fullName>
    </submittedName>
</protein>
<gene>
    <name evidence="4" type="ORF">IAC06_07560</name>
</gene>
<dbReference type="Pfam" id="PF17415">
    <property type="entry name" value="NigD_C"/>
    <property type="match status" value="1"/>
</dbReference>
<evidence type="ECO:0000259" key="2">
    <source>
        <dbReference type="Pfam" id="PF12667"/>
    </source>
</evidence>
<dbReference type="Gene3D" id="2.40.50.500">
    <property type="entry name" value="NigD-like N-terminal OB domain"/>
    <property type="match status" value="1"/>
</dbReference>
<reference evidence="4" key="2">
    <citation type="journal article" date="2021" name="PeerJ">
        <title>Extensive microbial diversity within the chicken gut microbiome revealed by metagenomics and culture.</title>
        <authorList>
            <person name="Gilroy R."/>
            <person name="Ravi A."/>
            <person name="Getino M."/>
            <person name="Pursley I."/>
            <person name="Horton D.L."/>
            <person name="Alikhan N.F."/>
            <person name="Baker D."/>
            <person name="Gharbi K."/>
            <person name="Hall N."/>
            <person name="Watson M."/>
            <person name="Adriaenssens E.M."/>
            <person name="Foster-Nyarko E."/>
            <person name="Jarju S."/>
            <person name="Secka A."/>
            <person name="Antonio M."/>
            <person name="Oren A."/>
            <person name="Chaudhuri R.R."/>
            <person name="La Ragione R."/>
            <person name="Hildebrand F."/>
            <person name="Pallen M.J."/>
        </authorList>
    </citation>
    <scope>NUCLEOTIDE SEQUENCE</scope>
    <source>
        <strain evidence="4">B1-20833</strain>
    </source>
</reference>
<organism evidence="4 5">
    <name type="scientific">Candidatus Cryptobacteroides intestinavium</name>
    <dbReference type="NCBI Taxonomy" id="2840766"/>
    <lineage>
        <taxon>Bacteria</taxon>
        <taxon>Pseudomonadati</taxon>
        <taxon>Bacteroidota</taxon>
        <taxon>Bacteroidia</taxon>
        <taxon>Bacteroidales</taxon>
        <taxon>Candidatus Cryptobacteroides</taxon>
    </lineage>
</organism>
<feature type="domain" description="NigD-like C-terminal" evidence="3">
    <location>
        <begin position="115"/>
        <end position="246"/>
    </location>
</feature>
<feature type="chain" id="PRO_5039261297" evidence="1">
    <location>
        <begin position="27"/>
        <end position="277"/>
    </location>
</feature>
<dbReference type="InterPro" id="IPR038179">
    <property type="entry name" value="NigD-like_N_sf"/>
</dbReference>
<reference evidence="4" key="1">
    <citation type="submission" date="2020-10" db="EMBL/GenBank/DDBJ databases">
        <authorList>
            <person name="Gilroy R."/>
        </authorList>
    </citation>
    <scope>NUCLEOTIDE SEQUENCE</scope>
    <source>
        <strain evidence="4">B1-20833</strain>
    </source>
</reference>
<evidence type="ECO:0000313" key="4">
    <source>
        <dbReference type="EMBL" id="MBO8452722.1"/>
    </source>
</evidence>